<dbReference type="Proteomes" id="UP000198838">
    <property type="component" value="Unassembled WGS sequence"/>
</dbReference>
<reference evidence="1 2" key="1">
    <citation type="submission" date="2016-10" db="EMBL/GenBank/DDBJ databases">
        <authorList>
            <person name="de Groot N.N."/>
        </authorList>
    </citation>
    <scope>NUCLEOTIDE SEQUENCE [LARGE SCALE GENOMIC DNA]</scope>
    <source>
        <strain evidence="1 2">DSM 5522</strain>
    </source>
</reference>
<keyword evidence="2" id="KW-1185">Reference proteome</keyword>
<protein>
    <recommendedName>
        <fullName evidence="3">AP2/ERF domain-containing protein</fullName>
    </recommendedName>
</protein>
<evidence type="ECO:0000313" key="2">
    <source>
        <dbReference type="Proteomes" id="UP000198838"/>
    </source>
</evidence>
<dbReference type="AlphaFoldDB" id="A0A1I0V6Y8"/>
<dbReference type="EMBL" id="FOJY01000001">
    <property type="protein sequence ID" value="SFA72134.1"/>
    <property type="molecule type" value="Genomic_DNA"/>
</dbReference>
<sequence>MKNFPGVYETIKKNGEKYYRASLTFRNKHISLGSFETSLDAHTAYLEGMEILHNKNITIDQFDSNKTILKFEKWVVLINFRENNIYIKTPIYIKKNYIYYYINQEEILKFDRDDLFYYSTHKIMKRNGHLFVADYGMQVNIASRYGIKNYAVCGKDYLFLNNDEYDFRYENIHIINKYVGVARQKGKNGRNCFKTTIHLNNNFVIGYYDSEIEAAVAYNKAVDKARMGGYDKNFEVNYIEELNMEEYSNIYSKVNISTNFLNHVKNSSKRLLLETS</sequence>
<gene>
    <name evidence="1" type="ORF">SAMN05216249_101198</name>
</gene>
<dbReference type="RefSeq" id="WP_092869906.1">
    <property type="nucleotide sequence ID" value="NZ_FOJY01000001.1"/>
</dbReference>
<name>A0A1I0V6Y8_9FIRM</name>
<dbReference type="OrthoDB" id="1765300at2"/>
<organism evidence="1 2">
    <name type="scientific">Acetitomaculum ruminis DSM 5522</name>
    <dbReference type="NCBI Taxonomy" id="1120918"/>
    <lineage>
        <taxon>Bacteria</taxon>
        <taxon>Bacillati</taxon>
        <taxon>Bacillota</taxon>
        <taxon>Clostridia</taxon>
        <taxon>Lachnospirales</taxon>
        <taxon>Lachnospiraceae</taxon>
        <taxon>Acetitomaculum</taxon>
    </lineage>
</organism>
<evidence type="ECO:0008006" key="3">
    <source>
        <dbReference type="Google" id="ProtNLM"/>
    </source>
</evidence>
<evidence type="ECO:0000313" key="1">
    <source>
        <dbReference type="EMBL" id="SFA72134.1"/>
    </source>
</evidence>
<proteinExistence type="predicted"/>
<accession>A0A1I0V6Y8</accession>